<dbReference type="Gene3D" id="2.40.30.10">
    <property type="entry name" value="Translation factors"/>
    <property type="match status" value="1"/>
</dbReference>
<evidence type="ECO:0000256" key="2">
    <source>
        <dbReference type="ARBA" id="ARBA00023027"/>
    </source>
</evidence>
<dbReference type="InterPro" id="IPR001433">
    <property type="entry name" value="OxRdtase_FAD/NAD-bd"/>
</dbReference>
<protein>
    <recommendedName>
        <fullName evidence="3">Oxidoreductase NAD-binding domain-containing protein 1</fullName>
    </recommendedName>
</protein>
<organism evidence="5 6">
    <name type="scientific">Pygocentrus nattereri</name>
    <name type="common">Red-bellied piranha</name>
    <dbReference type="NCBI Taxonomy" id="42514"/>
    <lineage>
        <taxon>Eukaryota</taxon>
        <taxon>Metazoa</taxon>
        <taxon>Chordata</taxon>
        <taxon>Craniata</taxon>
        <taxon>Vertebrata</taxon>
        <taxon>Euteleostomi</taxon>
        <taxon>Actinopterygii</taxon>
        <taxon>Neopterygii</taxon>
        <taxon>Teleostei</taxon>
        <taxon>Ostariophysi</taxon>
        <taxon>Characiformes</taxon>
        <taxon>Characoidei</taxon>
        <taxon>Pygocentrus</taxon>
    </lineage>
</organism>
<dbReference type="InterPro" id="IPR052128">
    <property type="entry name" value="Oxidoreductase_NAD-binding"/>
</dbReference>
<dbReference type="AlphaFoldDB" id="A0AAR2IXS5"/>
<dbReference type="PRINTS" id="PR00410">
    <property type="entry name" value="PHEHYDRXLASE"/>
</dbReference>
<dbReference type="CDD" id="cd00322">
    <property type="entry name" value="FNR_like"/>
    <property type="match status" value="1"/>
</dbReference>
<dbReference type="Proteomes" id="UP001501920">
    <property type="component" value="Chromosome 27"/>
</dbReference>
<proteinExistence type="predicted"/>
<dbReference type="Pfam" id="PF00175">
    <property type="entry name" value="NAD_binding_1"/>
    <property type="match status" value="1"/>
</dbReference>
<reference evidence="5" key="3">
    <citation type="submission" date="2025-09" db="UniProtKB">
        <authorList>
            <consortium name="Ensembl"/>
        </authorList>
    </citation>
    <scope>IDENTIFICATION</scope>
</reference>
<dbReference type="PANTHER" id="PTHR46505">
    <property type="entry name" value="OXIDOREDUCTASE NAD-BINDING DOMAIN-CONTAINING PROTEIN 1"/>
    <property type="match status" value="1"/>
</dbReference>
<dbReference type="InterPro" id="IPR039261">
    <property type="entry name" value="FNR_nucleotide-bd"/>
</dbReference>
<evidence type="ECO:0000313" key="6">
    <source>
        <dbReference type="Proteomes" id="UP001501920"/>
    </source>
</evidence>
<dbReference type="Gene3D" id="3.40.50.80">
    <property type="entry name" value="Nucleotide-binding domain of ferredoxin-NADP reductase (FNR) module"/>
    <property type="match status" value="1"/>
</dbReference>
<keyword evidence="6" id="KW-1185">Reference proteome</keyword>
<evidence type="ECO:0000256" key="1">
    <source>
        <dbReference type="ARBA" id="ARBA00023002"/>
    </source>
</evidence>
<dbReference type="InterPro" id="IPR017938">
    <property type="entry name" value="Riboflavin_synthase-like_b-brl"/>
</dbReference>
<keyword evidence="1" id="KW-0560">Oxidoreductase</keyword>
<evidence type="ECO:0000313" key="5">
    <source>
        <dbReference type="Ensembl" id="ENSPNAP00000042854.1"/>
    </source>
</evidence>
<dbReference type="PANTHER" id="PTHR46505:SF1">
    <property type="entry name" value="OXIDOREDUCTASE NAD-BINDING DOMAIN-CONTAINING PROTEIN 1"/>
    <property type="match status" value="1"/>
</dbReference>
<feature type="domain" description="FAD-binding FR-type" evidence="4">
    <location>
        <begin position="21"/>
        <end position="124"/>
    </location>
</feature>
<gene>
    <name evidence="5" type="primary">OXNAD1</name>
</gene>
<dbReference type="SUPFAM" id="SSF52343">
    <property type="entry name" value="Ferredoxin reductase-like, C-terminal NADP-linked domain"/>
    <property type="match status" value="1"/>
</dbReference>
<dbReference type="GO" id="GO:0016491">
    <property type="term" value="F:oxidoreductase activity"/>
    <property type="evidence" value="ECO:0007669"/>
    <property type="project" value="UniProtKB-KW"/>
</dbReference>
<reference evidence="5" key="2">
    <citation type="submission" date="2025-08" db="UniProtKB">
        <authorList>
            <consortium name="Ensembl"/>
        </authorList>
    </citation>
    <scope>IDENTIFICATION</scope>
</reference>
<dbReference type="SUPFAM" id="SSF63380">
    <property type="entry name" value="Riboflavin synthase domain-like"/>
    <property type="match status" value="1"/>
</dbReference>
<dbReference type="GO" id="GO:0005739">
    <property type="term" value="C:mitochondrion"/>
    <property type="evidence" value="ECO:0007669"/>
    <property type="project" value="TreeGrafter"/>
</dbReference>
<dbReference type="InterPro" id="IPR017927">
    <property type="entry name" value="FAD-bd_FR_type"/>
</dbReference>
<accession>A0AAR2IXS5</accession>
<sequence length="245" mass="27019">MCFHSGPLALRPLSGAPASPQALFTARVCSITNESDTVKRLRLEVPHPDFSFRAGQWVDFFIPGMEKVGGFSVCSSPGLLQRKGVIELAVKYAEHPPAHWIHTKCTVDSRVAVRIGGNFCFDPSPSDSVMDLLLVAGGVGINPLYSILMHTADLLKHPHGYIPGRTHLCYSAKNTEELLFKNSIISVCGEFPDNFSCSFHVTRQSSEVEQELQPYTTSESCIIKHYSFMSDVNSSLKCMTLCLHL</sequence>
<dbReference type="PROSITE" id="PS51384">
    <property type="entry name" value="FAD_FR"/>
    <property type="match status" value="1"/>
</dbReference>
<keyword evidence="2" id="KW-0520">NAD</keyword>
<evidence type="ECO:0000256" key="3">
    <source>
        <dbReference type="ARBA" id="ARBA00040516"/>
    </source>
</evidence>
<dbReference type="Ensembl" id="ENSPNAT00000087258.1">
    <property type="protein sequence ID" value="ENSPNAP00000042854.1"/>
    <property type="gene ID" value="ENSPNAG00000036360.1"/>
</dbReference>
<evidence type="ECO:0000259" key="4">
    <source>
        <dbReference type="PROSITE" id="PS51384"/>
    </source>
</evidence>
<reference evidence="5 6" key="1">
    <citation type="submission" date="2020-10" db="EMBL/GenBank/DDBJ databases">
        <title>Pygocentrus nattereri (red-bellied piranha) genome, fPygNat1, primary haplotype.</title>
        <authorList>
            <person name="Myers G."/>
            <person name="Meyer A."/>
            <person name="Karagic N."/>
            <person name="Pippel M."/>
            <person name="Winkler S."/>
            <person name="Tracey A."/>
            <person name="Wood J."/>
            <person name="Formenti G."/>
            <person name="Howe K."/>
            <person name="Fedrigo O."/>
            <person name="Jarvis E.D."/>
        </authorList>
    </citation>
    <scope>NUCLEOTIDE SEQUENCE [LARGE SCALE GENOMIC DNA]</scope>
</reference>
<name>A0AAR2IXS5_PYGNA</name>
<dbReference type="GeneTree" id="ENSGT00390000004280"/>